<dbReference type="Gene3D" id="4.10.860.120">
    <property type="entry name" value="RNA polymerase II, clamp domain"/>
    <property type="match status" value="1"/>
</dbReference>
<evidence type="ECO:0000256" key="3">
    <source>
        <dbReference type="ARBA" id="ARBA00022478"/>
    </source>
</evidence>
<dbReference type="Gene3D" id="1.10.132.30">
    <property type="match status" value="1"/>
</dbReference>
<dbReference type="InterPro" id="IPR045867">
    <property type="entry name" value="DNA-dir_RpoC_beta_prime"/>
</dbReference>
<dbReference type="InterPro" id="IPR007081">
    <property type="entry name" value="RNA_pol_Rpb1_5"/>
</dbReference>
<dbReference type="NCBIfam" id="NF011498">
    <property type="entry name" value="PRK14906.1"/>
    <property type="match status" value="1"/>
</dbReference>
<comment type="cofactor">
    <cofactor evidence="11">
        <name>Mg(2+)</name>
        <dbReference type="ChEBI" id="CHEBI:18420"/>
    </cofactor>
    <text evidence="11">Binds 1 Mg(2+) ion per subunit.</text>
</comment>
<protein>
    <recommendedName>
        <fullName evidence="11">DNA-directed RNA polymerase subunit beta'</fullName>
        <shortName evidence="11">RNAP subunit beta'</shortName>
        <ecNumber evidence="11">2.7.7.6</ecNumber>
    </recommendedName>
    <alternativeName>
        <fullName evidence="11">RNA polymerase subunit beta'</fullName>
    </alternativeName>
    <alternativeName>
        <fullName evidence="11">Transcriptase subunit beta'</fullName>
    </alternativeName>
</protein>
<dbReference type="PANTHER" id="PTHR19376:SF54">
    <property type="entry name" value="DNA-DIRECTED RNA POLYMERASE SUBUNIT BETA"/>
    <property type="match status" value="1"/>
</dbReference>
<dbReference type="Pfam" id="PF00623">
    <property type="entry name" value="RNA_pol_Rpb1_2"/>
    <property type="match status" value="1"/>
</dbReference>
<evidence type="ECO:0000256" key="9">
    <source>
        <dbReference type="ARBA" id="ARBA00023163"/>
    </source>
</evidence>
<feature type="binding site" evidence="11">
    <location>
        <position position="953"/>
    </location>
    <ligand>
        <name>Zn(2+)</name>
        <dbReference type="ChEBI" id="CHEBI:29105"/>
        <label>2</label>
    </ligand>
</feature>
<dbReference type="Gene3D" id="1.10.1790.20">
    <property type="match status" value="1"/>
</dbReference>
<feature type="coiled-coil region" evidence="13">
    <location>
        <begin position="167"/>
        <end position="194"/>
    </location>
</feature>
<dbReference type="Gene3D" id="1.10.40.90">
    <property type="match status" value="1"/>
</dbReference>
<dbReference type="EC" id="2.7.7.6" evidence="11"/>
<keyword evidence="9 11" id="KW-0804">Transcription</keyword>
<dbReference type="Pfam" id="PF05000">
    <property type="entry name" value="RNA_pol_Rpb1_4"/>
    <property type="match status" value="1"/>
</dbReference>
<evidence type="ECO:0000313" key="15">
    <source>
        <dbReference type="EMBL" id="KAB1662260.1"/>
    </source>
</evidence>
<gene>
    <name evidence="11 15" type="primary">rpoC</name>
    <name evidence="15" type="ORF">F8O01_02030</name>
</gene>
<dbReference type="Pfam" id="PF04983">
    <property type="entry name" value="RNA_pol_Rpb1_3"/>
    <property type="match status" value="1"/>
</dbReference>
<evidence type="ECO:0000256" key="7">
    <source>
        <dbReference type="ARBA" id="ARBA00022833"/>
    </source>
</evidence>
<feature type="binding site" evidence="11">
    <location>
        <position position="535"/>
    </location>
    <ligand>
        <name>Mg(2+)</name>
        <dbReference type="ChEBI" id="CHEBI:18420"/>
    </ligand>
</feature>
<dbReference type="PANTHER" id="PTHR19376">
    <property type="entry name" value="DNA-DIRECTED RNA POLYMERASE"/>
    <property type="match status" value="1"/>
</dbReference>
<evidence type="ECO:0000256" key="5">
    <source>
        <dbReference type="ARBA" id="ARBA00022695"/>
    </source>
</evidence>
<dbReference type="Gene3D" id="1.10.274.100">
    <property type="entry name" value="RNA polymerase Rpb1, domain 3"/>
    <property type="match status" value="1"/>
</dbReference>
<feature type="binding site" evidence="11">
    <location>
        <position position="60"/>
    </location>
    <ligand>
        <name>Zn(2+)</name>
        <dbReference type="ChEBI" id="CHEBI:29105"/>
        <label>1</label>
    </ligand>
</feature>
<feature type="binding site" evidence="11">
    <location>
        <position position="537"/>
    </location>
    <ligand>
        <name>Mg(2+)</name>
        <dbReference type="ChEBI" id="CHEBI:18420"/>
    </ligand>
</feature>
<keyword evidence="8 11" id="KW-0460">Magnesium</keyword>
<evidence type="ECO:0000256" key="8">
    <source>
        <dbReference type="ARBA" id="ARBA00022842"/>
    </source>
</evidence>
<sequence>MLDATTFDQLQIGLATADDIRRWSYGEVKKPETINYRTLKPEKDGLFGEQIFGPSRDWECACGKYKRVRFKGIVCERCGVEVTKSSVRRERMGHIELAAPVTHIWYFKGVPSRLGYLLDMAPKDLEKVIYFAAYMVIDVDEEGRRDDLPGLEQEVRLEIKTMNDQKDAAIAGRMKRLEDELAALEAEGAKSDQKRKVKDAGEKEMGQLRKGFEEDIARLERVWESFKNLKVGELKPEDTDFHELLDRYGDYFEAYMGAEAIQKRLQSFDLEAEGELLRQQIAEGKGQKKIRAIKRLKVVSSFLQTGNSPAAMVLDVVPVIPPELRPMVQLDGGRFATSDLNDLYRRVINRNNRLRRLLDLGAPEIIVNNEKRMLQEAVDALFDNGRRGRPVTGTGNRALKSLSDMLKGKQGRFRQNLLGKRVDYSGRSVIIVGPQLRMHQCGLPKQMALELFKPYVIKRLIDLGHASNIKAAKRSVERAKPEVWDVLEEVIRERPVLLNRAPTLHRLGIQAFEPLLVEGKAIQLHPLVCAAFNADFDGDQMAVHLPLSVEAQAEARVLMLASNNILKPSDGRPVTLPSQDMVAGLYHLTTRRDDVEGAGRAFGSVAEAIMAMDEGTLHLNAPVRIRLRDITFAPGEGPANLEPGETALVETTLGRALFNELLPLDYPYAEDTMTKGRLSGVVNFLAERYSKDEVSSTLDRIKDAGFYWATRSGISIALSDIVTPDSKAKIVAETEAEVADIRAEWQSGLLTEQEYRADVIRKWEAATNRVADEMQEEFPTTNSIHRMVTAGANGNWLQVRQIAGMRGLVANPKGETIPRPIVHSYREGLTVAEYFISTHGARKGLADTALRTADSGYLTRRLVDVSQDVIIREEDCGTSRGLDLVIGRVNADGELERDENVENSVYARNLAVDAVAADGTVVATAGTDVGDVVIDELIAAGVNEVKVRSVLTCESAVGVCAMCYGRSLASGKLVDIGEAVGIIAAQSIGEPGTQLTMRTFHSGGVSSAGDITQGLPRVQELFEARTPKGASPLAEADGVIEIQETEKSRKVILTPDNGDEQFIYPVLKRADLLVEDGQHVKIGQALHEGPVDPKDVLRVRGAREVQKYLVGGVQGVYRSQGVPIHDKHIEVIVRQMLRKITVIDHGQTDMLPGELADRMHFAQVNRAAVTEGKQPASGRQEVMGITKASLATESWLSAASFQETTRVLTQAAMEGKKDPLVGLKENVIIGRLITAGTGLPKYREMAVEPTEEARAERYPFGATTGSEFDENDLTFVDFDAFSSDDFQGGTYQ</sequence>
<feature type="binding site" evidence="11">
    <location>
        <position position="963"/>
    </location>
    <ligand>
        <name>Zn(2+)</name>
        <dbReference type="ChEBI" id="CHEBI:29105"/>
        <label>2</label>
    </ligand>
</feature>
<keyword evidence="4 11" id="KW-0808">Transferase</keyword>
<evidence type="ECO:0000256" key="11">
    <source>
        <dbReference type="HAMAP-Rule" id="MF_01322"/>
    </source>
</evidence>
<reference evidence="15 16" key="1">
    <citation type="submission" date="2019-09" db="EMBL/GenBank/DDBJ databases">
        <title>Phylogeny of genus Pseudoclavibacter and closely related genus.</title>
        <authorList>
            <person name="Li Y."/>
        </authorList>
    </citation>
    <scope>NUCLEOTIDE SEQUENCE [LARGE SCALE GENOMIC DNA]</scope>
    <source>
        <strain evidence="15 16">DSM 23821</strain>
    </source>
</reference>
<evidence type="ECO:0000256" key="10">
    <source>
        <dbReference type="ARBA" id="ARBA00048552"/>
    </source>
</evidence>
<dbReference type="InterPro" id="IPR012754">
    <property type="entry name" value="DNA-dir_RpoC_beta_prime_bact"/>
</dbReference>
<evidence type="ECO:0000256" key="13">
    <source>
        <dbReference type="SAM" id="Coils"/>
    </source>
</evidence>
<dbReference type="HAMAP" id="MF_01322">
    <property type="entry name" value="RNApol_bact_RpoC"/>
    <property type="match status" value="1"/>
</dbReference>
<dbReference type="CDD" id="cd02655">
    <property type="entry name" value="RNAP_beta'_C"/>
    <property type="match status" value="1"/>
</dbReference>
<dbReference type="Gene3D" id="2.40.50.100">
    <property type="match status" value="1"/>
</dbReference>
<dbReference type="InterPro" id="IPR007080">
    <property type="entry name" value="RNA_pol_Rpb1_1"/>
</dbReference>
<feature type="binding site" evidence="11">
    <location>
        <position position="78"/>
    </location>
    <ligand>
        <name>Zn(2+)</name>
        <dbReference type="ChEBI" id="CHEBI:29105"/>
        <label>1</label>
    </ligand>
</feature>
<dbReference type="InterPro" id="IPR000722">
    <property type="entry name" value="RNA_pol_asu"/>
</dbReference>
<keyword evidence="13" id="KW-0175">Coiled coil</keyword>
<comment type="catalytic activity">
    <reaction evidence="10 11 12">
        <text>RNA(n) + a ribonucleoside 5'-triphosphate = RNA(n+1) + diphosphate</text>
        <dbReference type="Rhea" id="RHEA:21248"/>
        <dbReference type="Rhea" id="RHEA-COMP:14527"/>
        <dbReference type="Rhea" id="RHEA-COMP:17342"/>
        <dbReference type="ChEBI" id="CHEBI:33019"/>
        <dbReference type="ChEBI" id="CHEBI:61557"/>
        <dbReference type="ChEBI" id="CHEBI:140395"/>
        <dbReference type="EC" id="2.7.7.6"/>
    </reaction>
</comment>
<accession>A0A7J5C257</accession>
<dbReference type="SMART" id="SM00663">
    <property type="entry name" value="RPOLA_N"/>
    <property type="match status" value="1"/>
</dbReference>
<dbReference type="GO" id="GO:0000428">
    <property type="term" value="C:DNA-directed RNA polymerase complex"/>
    <property type="evidence" value="ECO:0007669"/>
    <property type="project" value="UniProtKB-KW"/>
</dbReference>
<dbReference type="GO" id="GO:0003899">
    <property type="term" value="F:DNA-directed RNA polymerase activity"/>
    <property type="evidence" value="ECO:0007669"/>
    <property type="project" value="UniProtKB-UniRule"/>
</dbReference>
<evidence type="ECO:0000256" key="12">
    <source>
        <dbReference type="RuleBase" id="RU004279"/>
    </source>
</evidence>
<organism evidence="15 16">
    <name type="scientific">Pseudoclavibacter chungangensis</name>
    <dbReference type="NCBI Taxonomy" id="587635"/>
    <lineage>
        <taxon>Bacteria</taxon>
        <taxon>Bacillati</taxon>
        <taxon>Actinomycetota</taxon>
        <taxon>Actinomycetes</taxon>
        <taxon>Micrococcales</taxon>
        <taxon>Microbacteriaceae</taxon>
        <taxon>Pseudoclavibacter</taxon>
    </lineage>
</organism>
<feature type="binding site" evidence="11">
    <location>
        <position position="960"/>
    </location>
    <ligand>
        <name>Zn(2+)</name>
        <dbReference type="ChEBI" id="CHEBI:29105"/>
        <label>2</label>
    </ligand>
</feature>
<comment type="function">
    <text evidence="1 11 12">DNA-dependent RNA polymerase catalyzes the transcription of DNA into RNA using the four ribonucleoside triphosphates as substrates.</text>
</comment>
<keyword evidence="5 11" id="KW-0548">Nucleotidyltransferase</keyword>
<feature type="binding site" evidence="11">
    <location>
        <position position="539"/>
    </location>
    <ligand>
        <name>Mg(2+)</name>
        <dbReference type="ChEBI" id="CHEBI:18420"/>
    </ligand>
</feature>
<dbReference type="FunFam" id="4.10.860.120:FF:000001">
    <property type="entry name" value="DNA-directed RNA polymerase subunit beta"/>
    <property type="match status" value="1"/>
</dbReference>
<dbReference type="InterPro" id="IPR007083">
    <property type="entry name" value="RNA_pol_Rpb1_4"/>
</dbReference>
<dbReference type="InterPro" id="IPR007066">
    <property type="entry name" value="RNA_pol_Rpb1_3"/>
</dbReference>
<dbReference type="GO" id="GO:0006351">
    <property type="term" value="P:DNA-templated transcription"/>
    <property type="evidence" value="ECO:0007669"/>
    <property type="project" value="UniProtKB-UniRule"/>
</dbReference>
<proteinExistence type="inferred from homology"/>
<dbReference type="OrthoDB" id="9815296at2"/>
<name>A0A7J5C257_9MICO</name>
<keyword evidence="3 11" id="KW-0240">DNA-directed RNA polymerase</keyword>
<evidence type="ECO:0000256" key="4">
    <source>
        <dbReference type="ARBA" id="ARBA00022679"/>
    </source>
</evidence>
<dbReference type="GO" id="GO:0000287">
    <property type="term" value="F:magnesium ion binding"/>
    <property type="evidence" value="ECO:0007669"/>
    <property type="project" value="UniProtKB-UniRule"/>
</dbReference>
<dbReference type="InterPro" id="IPR044893">
    <property type="entry name" value="RNA_pol_Rpb1_clamp_domain"/>
</dbReference>
<dbReference type="RefSeq" id="WP_158039198.1">
    <property type="nucleotide sequence ID" value="NZ_JACCFV010000001.1"/>
</dbReference>
<evidence type="ECO:0000313" key="16">
    <source>
        <dbReference type="Proteomes" id="UP000467240"/>
    </source>
</evidence>
<evidence type="ECO:0000256" key="2">
    <source>
        <dbReference type="ARBA" id="ARBA00006460"/>
    </source>
</evidence>
<feature type="binding site" evidence="11">
    <location>
        <position position="876"/>
    </location>
    <ligand>
        <name>Zn(2+)</name>
        <dbReference type="ChEBI" id="CHEBI:29105"/>
        <label>2</label>
    </ligand>
</feature>
<evidence type="ECO:0000256" key="1">
    <source>
        <dbReference type="ARBA" id="ARBA00004026"/>
    </source>
</evidence>
<dbReference type="GO" id="GO:0008270">
    <property type="term" value="F:zinc ion binding"/>
    <property type="evidence" value="ECO:0007669"/>
    <property type="project" value="UniProtKB-UniRule"/>
</dbReference>
<dbReference type="Pfam" id="PF04998">
    <property type="entry name" value="RNA_pol_Rpb1_5"/>
    <property type="match status" value="1"/>
</dbReference>
<keyword evidence="7 11" id="KW-0862">Zinc</keyword>
<comment type="subunit">
    <text evidence="11">The RNAP catalytic core consists of 2 alpha, 1 beta, 1 beta' and 1 omega subunit. When a sigma factor is associated with the core the holoenzyme is formed, which can initiate transcription.</text>
</comment>
<dbReference type="InterPro" id="IPR038120">
    <property type="entry name" value="Rpb1_funnel_sf"/>
</dbReference>
<keyword evidence="16" id="KW-1185">Reference proteome</keyword>
<feature type="binding site" evidence="11">
    <location>
        <position position="62"/>
    </location>
    <ligand>
        <name>Zn(2+)</name>
        <dbReference type="ChEBI" id="CHEBI:29105"/>
        <label>1</label>
    </ligand>
</feature>
<keyword evidence="6 11" id="KW-0479">Metal-binding</keyword>
<evidence type="ECO:0000256" key="6">
    <source>
        <dbReference type="ARBA" id="ARBA00022723"/>
    </source>
</evidence>
<dbReference type="Gene3D" id="1.10.150.390">
    <property type="match status" value="1"/>
</dbReference>
<comment type="similarity">
    <text evidence="2 11 12">Belongs to the RNA polymerase beta' chain family.</text>
</comment>
<dbReference type="InterPro" id="IPR006592">
    <property type="entry name" value="RNA_pol_N"/>
</dbReference>
<comment type="cofactor">
    <cofactor evidence="11">
        <name>Zn(2+)</name>
        <dbReference type="ChEBI" id="CHEBI:29105"/>
    </cofactor>
    <text evidence="11">Binds 2 Zn(2+) ions per subunit.</text>
</comment>
<dbReference type="GO" id="GO:0003677">
    <property type="term" value="F:DNA binding"/>
    <property type="evidence" value="ECO:0007669"/>
    <property type="project" value="UniProtKB-UniRule"/>
</dbReference>
<dbReference type="InterPro" id="IPR042102">
    <property type="entry name" value="RNA_pol_Rpb1_3_sf"/>
</dbReference>
<dbReference type="Pfam" id="PF04997">
    <property type="entry name" value="RNA_pol_Rpb1_1"/>
    <property type="match status" value="1"/>
</dbReference>
<evidence type="ECO:0000259" key="14">
    <source>
        <dbReference type="SMART" id="SM00663"/>
    </source>
</evidence>
<dbReference type="SUPFAM" id="SSF64484">
    <property type="entry name" value="beta and beta-prime subunits of DNA dependent RNA-polymerase"/>
    <property type="match status" value="1"/>
</dbReference>
<dbReference type="Gene3D" id="2.40.40.20">
    <property type="match status" value="1"/>
</dbReference>
<comment type="caution">
    <text evidence="15">The sequence shown here is derived from an EMBL/GenBank/DDBJ whole genome shotgun (WGS) entry which is preliminary data.</text>
</comment>
<dbReference type="EMBL" id="WBJZ01000002">
    <property type="protein sequence ID" value="KAB1662260.1"/>
    <property type="molecule type" value="Genomic_DNA"/>
</dbReference>
<dbReference type="CDD" id="cd01609">
    <property type="entry name" value="RNAP_beta'_N"/>
    <property type="match status" value="1"/>
</dbReference>
<dbReference type="NCBIfam" id="TIGR02386">
    <property type="entry name" value="rpoC_TIGR"/>
    <property type="match status" value="1"/>
</dbReference>
<feature type="domain" description="RNA polymerase N-terminal" evidence="14">
    <location>
        <begin position="310"/>
        <end position="589"/>
    </location>
</feature>
<feature type="binding site" evidence="11">
    <location>
        <position position="75"/>
    </location>
    <ligand>
        <name>Zn(2+)</name>
        <dbReference type="ChEBI" id="CHEBI:29105"/>
        <label>1</label>
    </ligand>
</feature>
<dbReference type="Proteomes" id="UP000467240">
    <property type="component" value="Unassembled WGS sequence"/>
</dbReference>